<evidence type="ECO:0000256" key="6">
    <source>
        <dbReference type="ARBA" id="ARBA00022719"/>
    </source>
</evidence>
<evidence type="ECO:0000256" key="10">
    <source>
        <dbReference type="ARBA" id="ARBA00023136"/>
    </source>
</evidence>
<dbReference type="GO" id="GO:0005886">
    <property type="term" value="C:plasma membrane"/>
    <property type="evidence" value="ECO:0007669"/>
    <property type="project" value="UniProtKB-SubCell"/>
</dbReference>
<reference evidence="13 14" key="1">
    <citation type="submission" date="2017-09" db="EMBL/GenBank/DDBJ databases">
        <title>Depth-based differentiation of microbial function through sediment-hosted aquifers and enrichment of novel symbionts in the deep terrestrial subsurface.</title>
        <authorList>
            <person name="Probst A.J."/>
            <person name="Ladd B."/>
            <person name="Jarett J.K."/>
            <person name="Geller-Mcgrath D.E."/>
            <person name="Sieber C.M."/>
            <person name="Emerson J.B."/>
            <person name="Anantharaman K."/>
            <person name="Thomas B.C."/>
            <person name="Malmstrom R."/>
            <person name="Stieglmeier M."/>
            <person name="Klingl A."/>
            <person name="Woyke T."/>
            <person name="Ryan C.M."/>
            <person name="Banfield J.F."/>
        </authorList>
    </citation>
    <scope>NUCLEOTIDE SEQUENCE [LARGE SCALE GENOMIC DNA]</scope>
    <source>
        <strain evidence="13">CG11_big_fil_rev_8_21_14_0_20_45_26</strain>
    </source>
</reference>
<dbReference type="EMBL" id="PCVY01000038">
    <property type="protein sequence ID" value="PIQ86652.1"/>
    <property type="molecule type" value="Genomic_DNA"/>
</dbReference>
<keyword evidence="9 11" id="KW-0520">NAD</keyword>
<keyword evidence="6 11" id="KW-0874">Quinone</keyword>
<evidence type="ECO:0000256" key="8">
    <source>
        <dbReference type="ARBA" id="ARBA00022989"/>
    </source>
</evidence>
<keyword evidence="11" id="KW-0830">Ubiquinone</keyword>
<accession>A0A2H0LQG0</accession>
<comment type="function">
    <text evidence="11">NDH-1 shuttles electrons from NADH, via FMN and iron-sulfur (Fe-S) centers, to quinones in the respiratory chain. The immediate electron acceptor for the enzyme in this species is believed to be ubiquinone. Couples the redox reaction to proton translocation (for every two electrons transferred, four hydrogen ions are translocated across the cytoplasmic membrane), and thus conserves the redox energy in a proton gradient.</text>
</comment>
<protein>
    <recommendedName>
        <fullName evidence="11">NADH-quinone oxidoreductase subunit A</fullName>
        <ecNumber evidence="11">7.1.1.-</ecNumber>
    </recommendedName>
    <alternativeName>
        <fullName evidence="11">NADH dehydrogenase I subunit A</fullName>
    </alternativeName>
    <alternativeName>
        <fullName evidence="11">NDH-1 subunit A</fullName>
    </alternativeName>
    <alternativeName>
        <fullName evidence="11">NUO1</fullName>
    </alternativeName>
</protein>
<keyword evidence="5 11" id="KW-0812">Transmembrane</keyword>
<sequence>MLLNKGRSLSMTDDYTGVIMMAILAGVVTFLMISLASWLGPKKLTPEKAMPYETGVEPFSLPSMRRIPVHFYVIAMIFIIFDVELAFLLPWAVLFKELGWVGLIEVSIFVFFILLAFAYAWKTKTLDAK</sequence>
<dbReference type="Proteomes" id="UP000230859">
    <property type="component" value="Unassembled WGS sequence"/>
</dbReference>
<keyword evidence="7 11" id="KW-1278">Translocase</keyword>
<dbReference type="Gene3D" id="1.20.58.1610">
    <property type="entry name" value="NADH:ubiquinone/plastoquinone oxidoreductase, chain 3"/>
    <property type="match status" value="1"/>
</dbReference>
<keyword evidence="8 11" id="KW-1133">Transmembrane helix</keyword>
<dbReference type="Pfam" id="PF00507">
    <property type="entry name" value="Oxidored_q4"/>
    <property type="match status" value="1"/>
</dbReference>
<organism evidence="13 14">
    <name type="scientific">Candidatus Abzuiibacterium crystallinum</name>
    <dbReference type="NCBI Taxonomy" id="1974748"/>
    <lineage>
        <taxon>Bacteria</taxon>
        <taxon>Pseudomonadati</taxon>
        <taxon>Candidatus Omnitrophota</taxon>
        <taxon>Candidatus Abzuiibacterium</taxon>
    </lineage>
</organism>
<evidence type="ECO:0000256" key="12">
    <source>
        <dbReference type="RuleBase" id="RU003639"/>
    </source>
</evidence>
<comment type="caution">
    <text evidence="13">The sequence shown here is derived from an EMBL/GenBank/DDBJ whole genome shotgun (WGS) entry which is preliminary data.</text>
</comment>
<evidence type="ECO:0000256" key="1">
    <source>
        <dbReference type="ARBA" id="ARBA00004141"/>
    </source>
</evidence>
<dbReference type="PANTHER" id="PTHR11058">
    <property type="entry name" value="NADH-UBIQUINONE OXIDOREDUCTASE CHAIN 3"/>
    <property type="match status" value="1"/>
</dbReference>
<evidence type="ECO:0000313" key="13">
    <source>
        <dbReference type="EMBL" id="PIQ86652.1"/>
    </source>
</evidence>
<comment type="subunit">
    <text evidence="11">NDH-1 is composed of 14 different subunits. Subunits NuoA, H, J, K, L, M, N constitute the membrane sector of the complex.</text>
</comment>
<dbReference type="GO" id="GO:0048038">
    <property type="term" value="F:quinone binding"/>
    <property type="evidence" value="ECO:0007669"/>
    <property type="project" value="UniProtKB-KW"/>
</dbReference>
<dbReference type="PANTHER" id="PTHR11058:SF22">
    <property type="entry name" value="NADH-QUINONE OXIDOREDUCTASE SUBUNIT A"/>
    <property type="match status" value="1"/>
</dbReference>
<evidence type="ECO:0000256" key="2">
    <source>
        <dbReference type="ARBA" id="ARBA00008472"/>
    </source>
</evidence>
<keyword evidence="10 11" id="KW-0472">Membrane</keyword>
<evidence type="ECO:0000256" key="7">
    <source>
        <dbReference type="ARBA" id="ARBA00022967"/>
    </source>
</evidence>
<proteinExistence type="inferred from homology"/>
<dbReference type="InterPro" id="IPR038430">
    <property type="entry name" value="NDAH_ubi_oxred_su3_sf"/>
</dbReference>
<evidence type="ECO:0000256" key="9">
    <source>
        <dbReference type="ARBA" id="ARBA00023027"/>
    </source>
</evidence>
<name>A0A2H0LQG0_9BACT</name>
<evidence type="ECO:0000313" key="14">
    <source>
        <dbReference type="Proteomes" id="UP000230859"/>
    </source>
</evidence>
<evidence type="ECO:0000256" key="3">
    <source>
        <dbReference type="ARBA" id="ARBA00022448"/>
    </source>
</evidence>
<dbReference type="GO" id="GO:0008137">
    <property type="term" value="F:NADH dehydrogenase (ubiquinone) activity"/>
    <property type="evidence" value="ECO:0007669"/>
    <property type="project" value="InterPro"/>
</dbReference>
<keyword evidence="4 11" id="KW-1003">Cell membrane</keyword>
<evidence type="ECO:0000256" key="11">
    <source>
        <dbReference type="HAMAP-Rule" id="MF_01394"/>
    </source>
</evidence>
<evidence type="ECO:0000256" key="5">
    <source>
        <dbReference type="ARBA" id="ARBA00022692"/>
    </source>
</evidence>
<feature type="transmembrane region" description="Helical" evidence="11">
    <location>
        <begin position="15"/>
        <end position="40"/>
    </location>
</feature>
<feature type="transmembrane region" description="Helical" evidence="11">
    <location>
        <begin position="98"/>
        <end position="121"/>
    </location>
</feature>
<feature type="transmembrane region" description="Helical" evidence="11">
    <location>
        <begin position="69"/>
        <end position="92"/>
    </location>
</feature>
<dbReference type="InterPro" id="IPR000440">
    <property type="entry name" value="NADH_UbQ/plastoQ_OxRdtase_su3"/>
</dbReference>
<comment type="similarity">
    <text evidence="2 11 12">Belongs to the complex I subunit 3 family.</text>
</comment>
<keyword evidence="3 11" id="KW-0813">Transport</keyword>
<dbReference type="InterPro" id="IPR023043">
    <property type="entry name" value="NAD(P)H_OxRDtase_bac/plastid"/>
</dbReference>
<dbReference type="GO" id="GO:0050136">
    <property type="term" value="F:NADH dehydrogenase (quinone) (non-electrogenic) activity"/>
    <property type="evidence" value="ECO:0007669"/>
    <property type="project" value="UniProtKB-UniRule"/>
</dbReference>
<dbReference type="HAMAP" id="MF_01394">
    <property type="entry name" value="NDH1_NuoA"/>
    <property type="match status" value="1"/>
</dbReference>
<comment type="subcellular location">
    <subcellularLocation>
        <location evidence="11 12">Cell membrane</location>
        <topology evidence="11 12">Multi-pass membrane protein</topology>
    </subcellularLocation>
    <subcellularLocation>
        <location evidence="1">Membrane</location>
        <topology evidence="1">Multi-pass membrane protein</topology>
    </subcellularLocation>
</comment>
<gene>
    <name evidence="11" type="primary">nuoA</name>
    <name evidence="13" type="ORF">COV74_03925</name>
</gene>
<evidence type="ECO:0000256" key="4">
    <source>
        <dbReference type="ARBA" id="ARBA00022475"/>
    </source>
</evidence>
<dbReference type="GO" id="GO:0030964">
    <property type="term" value="C:NADH dehydrogenase complex"/>
    <property type="evidence" value="ECO:0007669"/>
    <property type="project" value="TreeGrafter"/>
</dbReference>
<dbReference type="AlphaFoldDB" id="A0A2H0LQG0"/>
<dbReference type="EC" id="7.1.1.-" evidence="11"/>
<comment type="catalytic activity">
    <reaction evidence="11 12">
        <text>a quinone + NADH + 5 H(+)(in) = a quinol + NAD(+) + 4 H(+)(out)</text>
        <dbReference type="Rhea" id="RHEA:57888"/>
        <dbReference type="ChEBI" id="CHEBI:15378"/>
        <dbReference type="ChEBI" id="CHEBI:24646"/>
        <dbReference type="ChEBI" id="CHEBI:57540"/>
        <dbReference type="ChEBI" id="CHEBI:57945"/>
        <dbReference type="ChEBI" id="CHEBI:132124"/>
    </reaction>
</comment>